<dbReference type="InterPro" id="IPR000644">
    <property type="entry name" value="CBS_dom"/>
</dbReference>
<evidence type="ECO:0000256" key="5">
    <source>
        <dbReference type="PROSITE-ProRule" id="PRU00703"/>
    </source>
</evidence>
<evidence type="ECO:0000256" key="2">
    <source>
        <dbReference type="ARBA" id="ARBA00022737"/>
    </source>
</evidence>
<dbReference type="OrthoDB" id="449052at2759"/>
<feature type="compositionally biased region" description="Low complexity" evidence="6">
    <location>
        <begin position="250"/>
        <end position="270"/>
    </location>
</feature>
<dbReference type="SMART" id="SM00116">
    <property type="entry name" value="CBS"/>
    <property type="match status" value="4"/>
</dbReference>
<evidence type="ECO:0000256" key="3">
    <source>
        <dbReference type="ARBA" id="ARBA00023122"/>
    </source>
</evidence>
<name>A0A8J2JFE5_9HEXA</name>
<proteinExistence type="inferred from homology"/>
<feature type="compositionally biased region" description="Basic and acidic residues" evidence="6">
    <location>
        <begin position="189"/>
        <end position="204"/>
    </location>
</feature>
<dbReference type="AlphaFoldDB" id="A0A8J2JFE5"/>
<keyword evidence="9" id="KW-1185">Reference proteome</keyword>
<evidence type="ECO:0000259" key="7">
    <source>
        <dbReference type="PROSITE" id="PS51371"/>
    </source>
</evidence>
<dbReference type="GO" id="GO:0016208">
    <property type="term" value="F:AMP binding"/>
    <property type="evidence" value="ECO:0007669"/>
    <property type="project" value="TreeGrafter"/>
</dbReference>
<feature type="domain" description="CBS" evidence="7">
    <location>
        <begin position="468"/>
        <end position="527"/>
    </location>
</feature>
<accession>A0A8J2JFE5</accession>
<feature type="domain" description="CBS" evidence="7">
    <location>
        <begin position="613"/>
        <end position="674"/>
    </location>
</feature>
<evidence type="ECO:0000256" key="6">
    <source>
        <dbReference type="SAM" id="MobiDB-lite"/>
    </source>
</evidence>
<comment type="similarity">
    <text evidence="1">Belongs to the 5'-AMP-activated protein kinase gamma subunit family.</text>
</comment>
<dbReference type="GO" id="GO:0019887">
    <property type="term" value="F:protein kinase regulator activity"/>
    <property type="evidence" value="ECO:0007669"/>
    <property type="project" value="TreeGrafter"/>
</dbReference>
<gene>
    <name evidence="8" type="ORF">AFUS01_LOCUS8526</name>
</gene>
<dbReference type="CDD" id="cd04641">
    <property type="entry name" value="CBS_euAMPK_gamma-like_repeat2"/>
    <property type="match status" value="1"/>
</dbReference>
<evidence type="ECO:0000256" key="1">
    <source>
        <dbReference type="ARBA" id="ARBA00006750"/>
    </source>
</evidence>
<feature type="region of interest" description="Disordered" evidence="6">
    <location>
        <begin position="189"/>
        <end position="208"/>
    </location>
</feature>
<organism evidence="8 9">
    <name type="scientific">Allacma fusca</name>
    <dbReference type="NCBI Taxonomy" id="39272"/>
    <lineage>
        <taxon>Eukaryota</taxon>
        <taxon>Metazoa</taxon>
        <taxon>Ecdysozoa</taxon>
        <taxon>Arthropoda</taxon>
        <taxon>Hexapoda</taxon>
        <taxon>Collembola</taxon>
        <taxon>Symphypleona</taxon>
        <taxon>Sminthuridae</taxon>
        <taxon>Allacma</taxon>
    </lineage>
</organism>
<feature type="domain" description="CBS" evidence="7">
    <location>
        <begin position="388"/>
        <end position="447"/>
    </location>
</feature>
<dbReference type="GO" id="GO:0005737">
    <property type="term" value="C:cytoplasm"/>
    <property type="evidence" value="ECO:0007669"/>
    <property type="project" value="TreeGrafter"/>
</dbReference>
<feature type="domain" description="CBS" evidence="7">
    <location>
        <begin position="542"/>
        <end position="604"/>
    </location>
</feature>
<dbReference type="GO" id="GO:0031588">
    <property type="term" value="C:nucleotide-activated protein kinase complex"/>
    <property type="evidence" value="ECO:0007669"/>
    <property type="project" value="TreeGrafter"/>
</dbReference>
<dbReference type="PANTHER" id="PTHR13780">
    <property type="entry name" value="AMP-ACTIVATED PROTEIN KINASE, GAMMA REGULATORY SUBUNIT"/>
    <property type="match status" value="1"/>
</dbReference>
<feature type="region of interest" description="Disordered" evidence="6">
    <location>
        <begin position="298"/>
        <end position="334"/>
    </location>
</feature>
<dbReference type="InterPro" id="IPR050511">
    <property type="entry name" value="AMPK_gamma/SDS23_families"/>
</dbReference>
<comment type="subunit">
    <text evidence="4">AMPK is a heterotrimer of an alpha catalytic subunit (PRKAA1 or PRKAA2), a beta (PRKAB1 or PRKAB2) and a gamma non-catalytic subunits (PRKAG1, PRKAG2 or PRKAG3). Interacts with FNIP1 and FNIP2.</text>
</comment>
<sequence>MSGTGLLVGMDRRRAGSIGIEERALSTLEKFVELCDTGYVEDDEVEEVTGNVLEALDDRGRDIKKAGIFNGHEMKPLKKTIPDISLSQNKAKLCELFIDRTMIEMKTKSEAISMQIDKGTIGNKNSTAGATAFPQKKSEEIWVKRVAETGRRSFRSFRGQQLPSILTEDVDEATEVTSSTVVQIHPLAHEDDSRTRHRSGDEIAGRTATTKTNVILDAFRPRSKSDVARLKKPTFMSTMKTAVQNSLLSASSSNNAPESQKNQNSSANSSGHRPRSGSESLRSPVSKVMDMFRNRSHSVNASDDKRHKHKHGSSNSWTPAGARRSSLHSHRPSDVSLDPAHAAILFRDSRGLPVADPFLERILNLSEEEENEILVKFFKFHKCYDLIPTSAKLVVFDTQLLVKKAFFALVYNGVRAAPLWDSTERQFVGMLTITDFIRVLHAMYNDSAGRMSELEEHRVETWRRRFLQDKQPLISIDPDASLYDAICSLVNNRIHRLPVIDKHTGNVLHILTHKRILKFLFLYINEIPRPSFLNKRLREVRIGTFDNVETAREDTPIIQALQKFLERRVSALPIVDVENRLLDIYARFDVINLAAEKTYNNLDITLKQANEHRNEWFEGVHKCTLDDTLFVIMEKIVKAEVHRLVVVDEQDRVVGVISLSDILQYLVMRPELKEVNDKEVAEIQETIRKEQVEAEAAGANKDKLDHIILRHDSEETERENPTINEEEEDEKT</sequence>
<feature type="compositionally biased region" description="Basic and acidic residues" evidence="6">
    <location>
        <begin position="700"/>
        <end position="713"/>
    </location>
</feature>
<dbReference type="CDD" id="cd04618">
    <property type="entry name" value="CBS_euAMPK_gamma-like_repeat1"/>
    <property type="match status" value="1"/>
</dbReference>
<comment type="caution">
    <text evidence="8">The sequence shown here is derived from an EMBL/GenBank/DDBJ whole genome shotgun (WGS) entry which is preliminary data.</text>
</comment>
<dbReference type="GO" id="GO:0005634">
    <property type="term" value="C:nucleus"/>
    <property type="evidence" value="ECO:0007669"/>
    <property type="project" value="TreeGrafter"/>
</dbReference>
<feature type="region of interest" description="Disordered" evidence="6">
    <location>
        <begin position="250"/>
        <end position="284"/>
    </location>
</feature>
<protein>
    <recommendedName>
        <fullName evidence="7">CBS domain-containing protein</fullName>
    </recommendedName>
</protein>
<evidence type="ECO:0000313" key="9">
    <source>
        <dbReference type="Proteomes" id="UP000708208"/>
    </source>
</evidence>
<dbReference type="Proteomes" id="UP000708208">
    <property type="component" value="Unassembled WGS sequence"/>
</dbReference>
<feature type="region of interest" description="Disordered" evidence="6">
    <location>
        <begin position="691"/>
        <end position="732"/>
    </location>
</feature>
<keyword evidence="2" id="KW-0677">Repeat</keyword>
<dbReference type="EMBL" id="CAJVCH010059318">
    <property type="protein sequence ID" value="CAG7719188.1"/>
    <property type="molecule type" value="Genomic_DNA"/>
</dbReference>
<dbReference type="Pfam" id="PF00571">
    <property type="entry name" value="CBS"/>
    <property type="match status" value="3"/>
</dbReference>
<evidence type="ECO:0000256" key="4">
    <source>
        <dbReference type="ARBA" id="ARBA00025878"/>
    </source>
</evidence>
<dbReference type="PROSITE" id="PS51371">
    <property type="entry name" value="CBS"/>
    <property type="match status" value="4"/>
</dbReference>
<evidence type="ECO:0000313" key="8">
    <source>
        <dbReference type="EMBL" id="CAG7719188.1"/>
    </source>
</evidence>
<dbReference type="GO" id="GO:0019901">
    <property type="term" value="F:protein kinase binding"/>
    <property type="evidence" value="ECO:0007669"/>
    <property type="project" value="TreeGrafter"/>
</dbReference>
<reference evidence="8" key="1">
    <citation type="submission" date="2021-06" db="EMBL/GenBank/DDBJ databases">
        <authorList>
            <person name="Hodson N. C."/>
            <person name="Mongue J. A."/>
            <person name="Jaron S. K."/>
        </authorList>
    </citation>
    <scope>NUCLEOTIDE SEQUENCE</scope>
</reference>
<dbReference type="PANTHER" id="PTHR13780:SF35">
    <property type="entry name" value="LD22662P"/>
    <property type="match status" value="1"/>
</dbReference>
<keyword evidence="3 5" id="KW-0129">CBS domain</keyword>